<gene>
    <name evidence="1" type="ORF">SPELUC_LOCUS14935</name>
</gene>
<organism evidence="1 2">
    <name type="scientific">Cetraspora pellucida</name>
    <dbReference type="NCBI Taxonomy" id="1433469"/>
    <lineage>
        <taxon>Eukaryota</taxon>
        <taxon>Fungi</taxon>
        <taxon>Fungi incertae sedis</taxon>
        <taxon>Mucoromycota</taxon>
        <taxon>Glomeromycotina</taxon>
        <taxon>Glomeromycetes</taxon>
        <taxon>Diversisporales</taxon>
        <taxon>Gigasporaceae</taxon>
        <taxon>Cetraspora</taxon>
    </lineage>
</organism>
<keyword evidence="2" id="KW-1185">Reference proteome</keyword>
<name>A0ACA9QM86_9GLOM</name>
<feature type="non-terminal residue" evidence="1">
    <location>
        <position position="228"/>
    </location>
</feature>
<protein>
    <submittedName>
        <fullName evidence="1">6407_t:CDS:1</fullName>
    </submittedName>
</protein>
<reference evidence="1" key="1">
    <citation type="submission" date="2021-06" db="EMBL/GenBank/DDBJ databases">
        <authorList>
            <person name="Kallberg Y."/>
            <person name="Tangrot J."/>
            <person name="Rosling A."/>
        </authorList>
    </citation>
    <scope>NUCLEOTIDE SEQUENCE</scope>
    <source>
        <strain evidence="1">28 12/20/2015</strain>
    </source>
</reference>
<evidence type="ECO:0000313" key="2">
    <source>
        <dbReference type="Proteomes" id="UP000789366"/>
    </source>
</evidence>
<feature type="non-terminal residue" evidence="1">
    <location>
        <position position="1"/>
    </location>
</feature>
<dbReference type="EMBL" id="CAJVPW010046579">
    <property type="protein sequence ID" value="CAG8757862.1"/>
    <property type="molecule type" value="Genomic_DNA"/>
</dbReference>
<sequence>GNRDNESFSQVDENGKLNSDYDVTKGIGNNINPKRIQRNEDNQINKISKITEKDQNLSLTDNISGDDGSDYDSPGWSECEECYGPKNEFCDLCGCSVCKWKGDRGHILLCDGFCGKGFHTRCLKPPLARIPAGNWYCMRCSRKSKRKAQSDDSNSIKNVEVTEPTDDEVVNNRQSRNAENECIPSTSTNNENIHQATGNPPEVFKDKRSNNNSQQYNESYEECDTNIP</sequence>
<accession>A0ACA9QM86</accession>
<dbReference type="Proteomes" id="UP000789366">
    <property type="component" value="Unassembled WGS sequence"/>
</dbReference>
<evidence type="ECO:0000313" key="1">
    <source>
        <dbReference type="EMBL" id="CAG8757862.1"/>
    </source>
</evidence>
<comment type="caution">
    <text evidence="1">The sequence shown here is derived from an EMBL/GenBank/DDBJ whole genome shotgun (WGS) entry which is preliminary data.</text>
</comment>
<proteinExistence type="predicted"/>